<keyword evidence="4" id="KW-1185">Reference proteome</keyword>
<sequence length="2884" mass="315685">MESWVLDGDSYSFLRGAPRNINLQHLDGPNHVEIFDITSIPSHRSAISETTCLCDIFGDDCESPILSSSPASASFLKKDVEERTTVEDINDSSDSFHTANGSENLSDGSDTFEDSNDRKDLFLPETVESNTPARDLTFPNDINEVTSAKGSPGYQQESHLSQDTSLVQVENSSDRQLVTSTSEFRDTNIRVTGSTQEIISPELLSENKGIEAQSHATSSELMETGSTEEIISPDLRRIMKQRDASSSEQKENDLTQKIITPDSTTEDRRITEQKHTTTSEVREAVSTQENKRSKRREKTFSENPDSAESFNNLAAEASPNENNENNLGCSVEEEEKISLPVILHTGNILLDRENFTPLQKTASDPSVKDETQDLGEMMAPLEPEVVPNKSVYTGTFVCDDKAGLADLGVPNTVSPPTYIEDNREMHAASTPQHLTISSETTEPVILHESTTLSSFSDTAEGLSCVMSGLCSPCGTSEAVNSSEPSVIIHSPVGFTLCPSPSPEKIWSSGPEDLSFTPESLESDYRVTPTDKGSVSSFDSKLSSTPEPRSLTSTPETRQNVCICELSPAAPSAELRPASCSPKIKIMTCSSPTRHLKSLQIEKKAPQNECSSQSDLLAQTHDLEGITHEKSFMSTSLPTKKDTDMVSSTQQDISCPSTTLPRDTVFLDLNGKRYIESPTSNILPTNEITNMASNISSTFLSTDNIQRGTESPDVNEIRSVESSVSTITPENETTNTAISPDSHISTEGGMSTPPSTLCIPGDTASLDVVGTRDTESSMTTTIPTMDIEYVSGSPIFQPLSAEGDISRPQSNLSAQRDKTSPDVDGNRCVESPASASFLINVTTIMDISIESNYSPTVSNESLSKDTMSPDVEGCTQRYTQSSVSDMVPLKDVKNMIITPITYRSSTDGGVSRTPSTSSIPRDTMSPYVVGTRCVESSLSTTSPTNETTNIAISPISNLSLPEGSISRPSSTLSIPRNTPSPDTGGRKSEENPASTTVVINEMTYMANSPINLSLTGSTSRPPSNLSIQTDAMCLDVKESKYTKLSNEIPTNETTNVDISPISNISSVEGSISRPPSTSNISKNIMSADLDGLICVESFISTTLPKYEPPNKSISPVLNILSKDGGIAIPSSTLHIPRDTVFSDGEGIRYVNDSMSTIPPTNIAISPVYSLSSTDGCISRQQLHLSTPRDTVSPDEEQKYIERFNEISTNENKGMASPISNLTTTSNILTDFLTSESPPKMRYLRSPERFNDHTPEPEMCIPKAYIDNHLSTTVSEKVDLPLKVQVDAGQIDTGTGYKTSLKSCGLNQDDCTDIAPVPCPQIDKISDSLPEPLTPRLSVKQIKENWERMNETILNSLNPWQTSKKILTVSSAKEAKEGHSAREMLESESAGSEKTFGQMAMRPGESPSVLHSDNPRVIEGQSCRNKGWSGERGIQEEHTFGKGVGNIAEGSYRGEQVELSFSTRNRKGPANRSPAPSSRDPKSGIPPRYFESPQATRRQQSLLRAQNLQTENKTGARRVRLTSKSNYSGAGRLSSECTSETSSMGSEFDDADSEVKWFTDQAFRSLSSPQVDYLDVYNSSRGSSTNVSQPSTVDSFTTWNSYADLHKSSHENDDFSCHTSFLPHSTLDPAKRFEMGSFECVDVAVENKEETKKGKRTVPKRQIQFKRRNFDELKSTENEDKAMESLSTQVNSRDIFFRQHSTPASMQNDLVQDEQETQTGKKMLQKSASLDDSSPKSKMASSVIKSVLSKKMDTSTKESLRSEPCENKKKHIENLSAGESNMADRQSSSLHSECSLSSDDFAGKEQRSPNTQKRGCRPKVPPKPAFKANFLPPNRNSAGMAIQGKPLVKDQIKPITIDASESKISKKLITENSDMEVSKQREKSSSDSGRSINQTTHCTAICVASTQRRMTNSDSQQPMIPETHKQQDGSSSMFLSKTPEITLKPCTIKDKNISSLKASLCSELEISKDVIREPMLELEETPEERTRCKTGVGADTKEDNAKNNTKSVIHKVKDVRKLVKNTYNLSFKASNSPSTHHLEDVIPVKQKEMQPENPHPLQIECKAISWKEKQSSCNKSTNQQDVTQTADNLDIPQMDTLMNRDVGNTKVPAKTSVTNVQHSDVDLFVGKSISKSGNCEQSTRIEIPSRPPSKEISTLVFMQDGTTKSIQKPTSPTSPSVQTANSSHSVSMLRKEKGMQADIGVCDVLSEGPGAKPKHINRLDIPLLIYASEETSSEIQKVKKEDAELPPEQKTSINSGEDTLQVRSSPKPKEVKVYPNEKSGDKQSQGDLLQPPKEQEITVAASSRTEVRAFSSNTKIHAMPVTTSKEIELPIQVRSISGERPKPSVLPKPSYKQPFAEIRSTSNDFPKTDITPTTSILKEQTHLKSEVKIIEASASVINNEQSTNVASCNTKKLAVSGVSSHKPQTIPVTTMSSSAQKSTTITGRQEVSITSLQNSSNRQQHNVQEQVIPSTPYASNYQTLPVVSQADTYMQPTMRTNNHLHKDDFHFATSDDPPSYDERESFSPLPLSDLPPRRQNRYHPTTKHSLCSCTSCTHPQFGQPYHGSQNQTPPAPRSPGQVISYPGAPPQAQVRPHQCRPDGQPSNYPPVSPKTTVQQAPAMIQPMHHTHTCPAPAIQPFGNEQQQLSTQHRRSGNQRSPQAPSGTTYREHSRSPNIAALDPRSQFFNPQELPPPFGHEYGSDGPGGGGVLYPENASGLGYGQGPRRVLLDPESGKYFYIEVPMQPLRKMLFDPEIGQYVEVLIPQQAMSNSNMYPPTSAQYQGPYHGQGLYASQYLPYTMPPHPQSAQQPRHPEPSVPTSLHQNTMGYGNSASQAPKSDVKGHPSLDQSYLESMYYIPTGMNASPNSTPSDCYHKPATNMPAAGGRRA</sequence>
<feature type="compositionally biased region" description="Polar residues" evidence="1">
    <location>
        <begin position="530"/>
        <end position="553"/>
    </location>
</feature>
<dbReference type="InterPro" id="IPR027838">
    <property type="entry name" value="DUF4585"/>
</dbReference>
<feature type="domain" description="DUF4585" evidence="2">
    <location>
        <begin position="2717"/>
        <end position="2776"/>
    </location>
</feature>
<feature type="region of interest" description="Disordered" evidence="1">
    <location>
        <begin position="2420"/>
        <end position="2442"/>
    </location>
</feature>
<evidence type="ECO:0000256" key="1">
    <source>
        <dbReference type="SAM" id="MobiDB-lite"/>
    </source>
</evidence>
<feature type="compositionally biased region" description="Basic and acidic residues" evidence="1">
    <location>
        <begin position="1748"/>
        <end position="1765"/>
    </location>
</feature>
<feature type="region of interest" description="Disordered" evidence="1">
    <location>
        <begin position="86"/>
        <end position="117"/>
    </location>
</feature>
<protein>
    <recommendedName>
        <fullName evidence="2">DUF4585 domain-containing protein</fullName>
    </recommendedName>
</protein>
<dbReference type="Pfam" id="PF15232">
    <property type="entry name" value="DUF4585"/>
    <property type="match status" value="1"/>
</dbReference>
<accession>A0AA88SHC3</accession>
<feature type="compositionally biased region" description="Polar residues" evidence="1">
    <location>
        <begin position="1491"/>
        <end position="1511"/>
    </location>
</feature>
<feature type="compositionally biased region" description="Polar residues" evidence="1">
    <location>
        <begin position="1533"/>
        <end position="1543"/>
    </location>
</feature>
<feature type="region of interest" description="Disordered" evidence="1">
    <location>
        <begin position="2161"/>
        <end position="2182"/>
    </location>
</feature>
<feature type="compositionally biased region" description="Polar residues" evidence="1">
    <location>
        <begin position="1775"/>
        <end position="1784"/>
    </location>
</feature>
<feature type="region of interest" description="Disordered" evidence="1">
    <location>
        <begin position="1909"/>
        <end position="1930"/>
    </location>
</feature>
<feature type="region of interest" description="Disordered" evidence="1">
    <location>
        <begin position="210"/>
        <end position="327"/>
    </location>
</feature>
<feature type="compositionally biased region" description="Polar residues" evidence="1">
    <location>
        <begin position="92"/>
        <end position="109"/>
    </location>
</feature>
<feature type="compositionally biased region" description="Low complexity" evidence="1">
    <location>
        <begin position="311"/>
        <end position="326"/>
    </location>
</feature>
<feature type="compositionally biased region" description="Polar residues" evidence="1">
    <location>
        <begin position="719"/>
        <end position="754"/>
    </location>
</feature>
<organism evidence="3 4">
    <name type="scientific">Tachysurus vachellii</name>
    <name type="common">Darkbarbel catfish</name>
    <name type="synonym">Pelteobagrus vachellii</name>
    <dbReference type="NCBI Taxonomy" id="175792"/>
    <lineage>
        <taxon>Eukaryota</taxon>
        <taxon>Metazoa</taxon>
        <taxon>Chordata</taxon>
        <taxon>Craniata</taxon>
        <taxon>Vertebrata</taxon>
        <taxon>Euteleostomi</taxon>
        <taxon>Actinopterygii</taxon>
        <taxon>Neopterygii</taxon>
        <taxon>Teleostei</taxon>
        <taxon>Ostariophysi</taxon>
        <taxon>Siluriformes</taxon>
        <taxon>Bagridae</taxon>
        <taxon>Tachysurus</taxon>
    </lineage>
</organism>
<feature type="region of interest" description="Disordered" evidence="1">
    <location>
        <begin position="1868"/>
        <end position="1890"/>
    </location>
</feature>
<feature type="region of interest" description="Disordered" evidence="1">
    <location>
        <begin position="797"/>
        <end position="827"/>
    </location>
</feature>
<feature type="region of interest" description="Disordered" evidence="1">
    <location>
        <begin position="523"/>
        <end position="553"/>
    </location>
</feature>
<feature type="compositionally biased region" description="Low complexity" evidence="1">
    <location>
        <begin position="1785"/>
        <end position="1796"/>
    </location>
</feature>
<feature type="region of interest" description="Disordered" evidence="1">
    <location>
        <begin position="1459"/>
        <end position="1547"/>
    </location>
</feature>
<feature type="region of interest" description="Disordered" evidence="1">
    <location>
        <begin position="1700"/>
        <end position="1833"/>
    </location>
</feature>
<feature type="compositionally biased region" description="Basic and acidic residues" evidence="1">
    <location>
        <begin position="265"/>
        <end position="283"/>
    </location>
</feature>
<evidence type="ECO:0000259" key="2">
    <source>
        <dbReference type="Pfam" id="PF15232"/>
    </source>
</evidence>
<dbReference type="EMBL" id="JAVHJS010000013">
    <property type="protein sequence ID" value="KAK2839069.1"/>
    <property type="molecule type" value="Genomic_DNA"/>
</dbReference>
<feature type="compositionally biased region" description="Polar residues" evidence="1">
    <location>
        <begin position="301"/>
        <end position="310"/>
    </location>
</feature>
<feature type="compositionally biased region" description="Polar residues" evidence="1">
    <location>
        <begin position="904"/>
        <end position="919"/>
    </location>
</feature>
<feature type="region of interest" description="Disordered" evidence="1">
    <location>
        <begin position="2796"/>
        <end position="2841"/>
    </location>
</feature>
<feature type="compositionally biased region" description="Basic and acidic residues" evidence="1">
    <location>
        <begin position="1874"/>
        <end position="1883"/>
    </location>
</feature>
<name>A0AA88SHC3_TACVA</name>
<dbReference type="GO" id="GO:0005654">
    <property type="term" value="C:nucleoplasm"/>
    <property type="evidence" value="ECO:0007669"/>
    <property type="project" value="TreeGrafter"/>
</dbReference>
<feature type="region of interest" description="Disordered" evidence="1">
    <location>
        <begin position="958"/>
        <end position="992"/>
    </location>
</feature>
<feature type="compositionally biased region" description="Polar residues" evidence="1">
    <location>
        <begin position="2247"/>
        <end position="2262"/>
    </location>
</feature>
<dbReference type="PANTHER" id="PTHR33775">
    <property type="entry name" value="CARDIAC-ENRICHED FHL2-INTERACTING PROTEIN-RELATED"/>
    <property type="match status" value="1"/>
</dbReference>
<feature type="region of interest" description="Disordered" evidence="1">
    <location>
        <begin position="2494"/>
        <end position="2544"/>
    </location>
</feature>
<feature type="compositionally biased region" description="Polar residues" evidence="1">
    <location>
        <begin position="2857"/>
        <end position="2866"/>
    </location>
</feature>
<feature type="region of interest" description="Disordered" evidence="1">
    <location>
        <begin position="2639"/>
        <end position="2668"/>
    </location>
</feature>
<feature type="region of interest" description="Disordered" evidence="1">
    <location>
        <begin position="2680"/>
        <end position="2702"/>
    </location>
</feature>
<feature type="compositionally biased region" description="Polar residues" evidence="1">
    <location>
        <begin position="2813"/>
        <end position="2832"/>
    </location>
</feature>
<feature type="compositionally biased region" description="Basic and acidic residues" evidence="1">
    <location>
        <begin position="1372"/>
        <end position="1383"/>
    </location>
</feature>
<feature type="region of interest" description="Disordered" evidence="1">
    <location>
        <begin position="2857"/>
        <end position="2884"/>
    </location>
</feature>
<evidence type="ECO:0000313" key="4">
    <source>
        <dbReference type="Proteomes" id="UP001187315"/>
    </source>
</evidence>
<feature type="region of interest" description="Disordered" evidence="1">
    <location>
        <begin position="2234"/>
        <end position="2290"/>
    </location>
</feature>
<feature type="compositionally biased region" description="Basic and acidic residues" evidence="1">
    <location>
        <begin position="234"/>
        <end position="254"/>
    </location>
</feature>
<feature type="region of interest" description="Disordered" evidence="1">
    <location>
        <begin position="904"/>
        <end position="923"/>
    </location>
</feature>
<reference evidence="3" key="1">
    <citation type="submission" date="2023-08" db="EMBL/GenBank/DDBJ databases">
        <title>Pelteobagrus vachellii genome.</title>
        <authorList>
            <person name="Liu H."/>
        </authorList>
    </citation>
    <scope>NUCLEOTIDE SEQUENCE</scope>
    <source>
        <strain evidence="3">PRFRI_2022a</strain>
        <tissue evidence="3">Muscle</tissue>
    </source>
</reference>
<feature type="region of interest" description="Disordered" evidence="1">
    <location>
        <begin position="718"/>
        <end position="759"/>
    </location>
</feature>
<feature type="compositionally biased region" description="Basic and acidic residues" evidence="1">
    <location>
        <begin position="814"/>
        <end position="826"/>
    </location>
</feature>
<dbReference type="PANTHER" id="PTHR33775:SF1">
    <property type="entry name" value="PROLINE-RICH BASIC PROTEIN 1"/>
    <property type="match status" value="1"/>
</dbReference>
<dbReference type="InterPro" id="IPR052303">
    <property type="entry name" value="CEFIP"/>
</dbReference>
<feature type="region of interest" description="Disordered" evidence="1">
    <location>
        <begin position="1372"/>
        <end position="1445"/>
    </location>
</feature>
<feature type="compositionally biased region" description="Polar residues" evidence="1">
    <location>
        <begin position="2651"/>
        <end position="2662"/>
    </location>
</feature>
<comment type="caution">
    <text evidence="3">The sequence shown here is derived from an EMBL/GenBank/DDBJ whole genome shotgun (WGS) entry which is preliminary data.</text>
</comment>
<feature type="compositionally biased region" description="Polar residues" evidence="1">
    <location>
        <begin position="965"/>
        <end position="980"/>
    </location>
</feature>
<feature type="compositionally biased region" description="Polar residues" evidence="1">
    <location>
        <begin position="214"/>
        <end position="229"/>
    </location>
</feature>
<feature type="region of interest" description="Disordered" evidence="1">
    <location>
        <begin position="2558"/>
        <end position="2611"/>
    </location>
</feature>
<gene>
    <name evidence="3" type="ORF">Q7C36_013883</name>
</gene>
<proteinExistence type="predicted"/>
<dbReference type="Proteomes" id="UP001187315">
    <property type="component" value="Unassembled WGS sequence"/>
</dbReference>
<evidence type="ECO:0000313" key="3">
    <source>
        <dbReference type="EMBL" id="KAK2839069.1"/>
    </source>
</evidence>